<dbReference type="Proteomes" id="UP001276659">
    <property type="component" value="Unassembled WGS sequence"/>
</dbReference>
<dbReference type="PANTHER" id="PTHR48105">
    <property type="entry name" value="THIOREDOXIN REDUCTASE 1-RELATED-RELATED"/>
    <property type="match status" value="1"/>
</dbReference>
<evidence type="ECO:0000259" key="4">
    <source>
        <dbReference type="Pfam" id="PF07992"/>
    </source>
</evidence>
<dbReference type="PRINTS" id="PR00368">
    <property type="entry name" value="FADPNR"/>
</dbReference>
<evidence type="ECO:0000313" key="5">
    <source>
        <dbReference type="EMBL" id="KAK3170568.1"/>
    </source>
</evidence>
<evidence type="ECO:0000256" key="3">
    <source>
        <dbReference type="ARBA" id="ARBA00023002"/>
    </source>
</evidence>
<accession>A0AAD9Z4Q2</accession>
<dbReference type="InterPro" id="IPR023753">
    <property type="entry name" value="FAD/NAD-binding_dom"/>
</dbReference>
<dbReference type="InterPro" id="IPR036188">
    <property type="entry name" value="FAD/NAD-bd_sf"/>
</dbReference>
<dbReference type="Gene3D" id="3.50.50.60">
    <property type="entry name" value="FAD/NAD(P)-binding domain"/>
    <property type="match status" value="2"/>
</dbReference>
<feature type="domain" description="FAD/NAD(P)-binding" evidence="4">
    <location>
        <begin position="58"/>
        <end position="184"/>
    </location>
</feature>
<dbReference type="SUPFAM" id="SSF51905">
    <property type="entry name" value="FAD/NAD(P)-binding domain"/>
    <property type="match status" value="1"/>
</dbReference>
<dbReference type="GO" id="GO:0097237">
    <property type="term" value="P:cellular response to toxic substance"/>
    <property type="evidence" value="ECO:0007669"/>
    <property type="project" value="UniProtKB-ARBA"/>
</dbReference>
<organism evidence="5 6">
    <name type="scientific">Lepraria neglecta</name>
    <dbReference type="NCBI Taxonomy" id="209136"/>
    <lineage>
        <taxon>Eukaryota</taxon>
        <taxon>Fungi</taxon>
        <taxon>Dikarya</taxon>
        <taxon>Ascomycota</taxon>
        <taxon>Pezizomycotina</taxon>
        <taxon>Lecanoromycetes</taxon>
        <taxon>OSLEUM clade</taxon>
        <taxon>Lecanoromycetidae</taxon>
        <taxon>Lecanorales</taxon>
        <taxon>Lecanorineae</taxon>
        <taxon>Stereocaulaceae</taxon>
        <taxon>Lepraria</taxon>
    </lineage>
</organism>
<dbReference type="EMBL" id="JASNWA010000008">
    <property type="protein sequence ID" value="KAK3170568.1"/>
    <property type="molecule type" value="Genomic_DNA"/>
</dbReference>
<sequence>MASSFTTFGHRKKNFASSIFKNTLESTNQSQGHGLFFAPISHQSSESQPSIAMSKQVYDALILGAGPAGLSAALGLARVKRTALVLSNSAFRNQGIEAMHGVLGYDGAHPESYRRIAREQIEKYGAGIQFADGEAVRVGKINLEGAQGFEVQLRAGKVFKGRKIVLAMGSKDVFPGIEGYVENWPDNMYFFCSCGSVFFSYSNMNSSYQCLFCDGRERSHLPIGLIGFPSAAHLGHVMLVCHLSGEKPNVTIFTNGPLGNDPALREAAKAAELAGCVFEERKIVKLDRLPDGQIGVDVRLDDGTVRRMGFLQDKPPTEAVGERMLVDGLEVEISKDALGSFVKRSEPFGETNVKGCFVVGDAGTSLKQVTVAVSQGILGAVGVSMQVCAAEAEKALARVKQVETEEVDVGKGDMINGMK</sequence>
<proteinExistence type="inferred from homology"/>
<dbReference type="GO" id="GO:0016491">
    <property type="term" value="F:oxidoreductase activity"/>
    <property type="evidence" value="ECO:0007669"/>
    <property type="project" value="UniProtKB-KW"/>
</dbReference>
<gene>
    <name evidence="5" type="ORF">OEA41_002649</name>
</gene>
<comment type="caution">
    <text evidence="5">The sequence shown here is derived from an EMBL/GenBank/DDBJ whole genome shotgun (WGS) entry which is preliminary data.</text>
</comment>
<comment type="similarity">
    <text evidence="1">Belongs to the class-II pyridine nucleotide-disulfide oxidoreductase family.</text>
</comment>
<keyword evidence="2" id="KW-0285">Flavoprotein</keyword>
<name>A0AAD9Z4Q2_9LECA</name>
<keyword evidence="3" id="KW-0560">Oxidoreductase</keyword>
<protein>
    <recommendedName>
        <fullName evidence="4">FAD/NAD(P)-binding domain-containing protein</fullName>
    </recommendedName>
</protein>
<dbReference type="InterPro" id="IPR050097">
    <property type="entry name" value="Ferredoxin-NADP_redctase_2"/>
</dbReference>
<dbReference type="PRINTS" id="PR00469">
    <property type="entry name" value="PNDRDTASEII"/>
</dbReference>
<evidence type="ECO:0000313" key="6">
    <source>
        <dbReference type="Proteomes" id="UP001276659"/>
    </source>
</evidence>
<evidence type="ECO:0000256" key="2">
    <source>
        <dbReference type="ARBA" id="ARBA00022630"/>
    </source>
</evidence>
<reference evidence="5" key="1">
    <citation type="submission" date="2022-11" db="EMBL/GenBank/DDBJ databases">
        <title>Chromosomal genome sequence assembly and mating type (MAT) locus characterization of the leprose asexual lichenized fungus Lepraria neglecta (Nyl.) Erichsen.</title>
        <authorList>
            <person name="Allen J.L."/>
            <person name="Pfeffer B."/>
        </authorList>
    </citation>
    <scope>NUCLEOTIDE SEQUENCE</scope>
    <source>
        <strain evidence="5">Allen 5258</strain>
    </source>
</reference>
<dbReference type="AlphaFoldDB" id="A0AAD9Z4Q2"/>
<dbReference type="Pfam" id="PF07992">
    <property type="entry name" value="Pyr_redox_2"/>
    <property type="match status" value="1"/>
</dbReference>
<keyword evidence="6" id="KW-1185">Reference proteome</keyword>
<evidence type="ECO:0000256" key="1">
    <source>
        <dbReference type="ARBA" id="ARBA00009333"/>
    </source>
</evidence>